<evidence type="ECO:0000313" key="2">
    <source>
        <dbReference type="Proteomes" id="UP001501251"/>
    </source>
</evidence>
<evidence type="ECO:0008006" key="3">
    <source>
        <dbReference type="Google" id="ProtNLM"/>
    </source>
</evidence>
<reference evidence="2" key="1">
    <citation type="journal article" date="2019" name="Int. J. Syst. Evol. Microbiol.">
        <title>The Global Catalogue of Microorganisms (GCM) 10K type strain sequencing project: providing services to taxonomists for standard genome sequencing and annotation.</title>
        <authorList>
            <consortium name="The Broad Institute Genomics Platform"/>
            <consortium name="The Broad Institute Genome Sequencing Center for Infectious Disease"/>
            <person name="Wu L."/>
            <person name="Ma J."/>
        </authorList>
    </citation>
    <scope>NUCLEOTIDE SEQUENCE [LARGE SCALE GENOMIC DNA]</scope>
    <source>
        <strain evidence="2">JCM 17388</strain>
    </source>
</reference>
<comment type="caution">
    <text evidence="1">The sequence shown here is derived from an EMBL/GenBank/DDBJ whole genome shotgun (WGS) entry which is preliminary data.</text>
</comment>
<dbReference type="SUPFAM" id="SSF47789">
    <property type="entry name" value="C-terminal domain of RNA polymerase alpha subunit"/>
    <property type="match status" value="1"/>
</dbReference>
<dbReference type="EMBL" id="BAABAQ010000014">
    <property type="protein sequence ID" value="GAA4204960.1"/>
    <property type="molecule type" value="Genomic_DNA"/>
</dbReference>
<name>A0ABP8BEC7_9ACTN</name>
<dbReference type="RefSeq" id="WP_344921962.1">
    <property type="nucleotide sequence ID" value="NZ_BAABAQ010000014.1"/>
</dbReference>
<dbReference type="Proteomes" id="UP001501251">
    <property type="component" value="Unassembled WGS sequence"/>
</dbReference>
<keyword evidence="2" id="KW-1185">Reference proteome</keyword>
<dbReference type="Gene3D" id="1.10.150.20">
    <property type="entry name" value="5' to 3' exonuclease, C-terminal subdomain"/>
    <property type="match status" value="1"/>
</dbReference>
<gene>
    <name evidence="1" type="ORF">GCM10022252_64710</name>
</gene>
<evidence type="ECO:0000313" key="1">
    <source>
        <dbReference type="EMBL" id="GAA4204960.1"/>
    </source>
</evidence>
<protein>
    <recommendedName>
        <fullName evidence="3">DNA-binding protein</fullName>
    </recommendedName>
</protein>
<sequence>MTTREQDDAPTDIPADIGRPARGALAAAGYTTLAQVASTTERELLRLHGVGPKAVRLLREALAERGLAFAGREA</sequence>
<organism evidence="1 2">
    <name type="scientific">Streptosporangium oxazolinicum</name>
    <dbReference type="NCBI Taxonomy" id="909287"/>
    <lineage>
        <taxon>Bacteria</taxon>
        <taxon>Bacillati</taxon>
        <taxon>Actinomycetota</taxon>
        <taxon>Actinomycetes</taxon>
        <taxon>Streptosporangiales</taxon>
        <taxon>Streptosporangiaceae</taxon>
        <taxon>Streptosporangium</taxon>
    </lineage>
</organism>
<proteinExistence type="predicted"/>
<accession>A0ABP8BEC7</accession>